<evidence type="ECO:0000313" key="4">
    <source>
        <dbReference type="Proteomes" id="UP001497480"/>
    </source>
</evidence>
<dbReference type="InterPro" id="IPR001373">
    <property type="entry name" value="Cullin_N"/>
</dbReference>
<dbReference type="InterPro" id="IPR019559">
    <property type="entry name" value="Cullin_neddylation_domain"/>
</dbReference>
<name>A0AAV1XTJ7_LUPLU</name>
<dbReference type="Gene3D" id="1.20.1310.10">
    <property type="entry name" value="Cullin Repeats"/>
    <property type="match status" value="1"/>
</dbReference>
<dbReference type="InterPro" id="IPR016159">
    <property type="entry name" value="Cullin_repeat-like_dom_sf"/>
</dbReference>
<comment type="similarity">
    <text evidence="1">Belongs to the cullin family.</text>
</comment>
<dbReference type="Gene3D" id="1.10.10.10">
    <property type="entry name" value="Winged helix-like DNA-binding domain superfamily/Winged helix DNA-binding domain"/>
    <property type="match status" value="1"/>
</dbReference>
<keyword evidence="4" id="KW-1185">Reference proteome</keyword>
<dbReference type="SUPFAM" id="SSF46785">
    <property type="entry name" value="Winged helix' DNA-binding domain"/>
    <property type="match status" value="1"/>
</dbReference>
<dbReference type="GO" id="GO:0031625">
    <property type="term" value="F:ubiquitin protein ligase binding"/>
    <property type="evidence" value="ECO:0007669"/>
    <property type="project" value="InterPro"/>
</dbReference>
<protein>
    <recommendedName>
        <fullName evidence="2">Cullin neddylation domain-containing protein</fullName>
    </recommendedName>
</protein>
<dbReference type="PANTHER" id="PTHR11932">
    <property type="entry name" value="CULLIN"/>
    <property type="match status" value="1"/>
</dbReference>
<reference evidence="3 4" key="1">
    <citation type="submission" date="2024-03" db="EMBL/GenBank/DDBJ databases">
        <authorList>
            <person name="Martinez-Hernandez J."/>
        </authorList>
    </citation>
    <scope>NUCLEOTIDE SEQUENCE [LARGE SCALE GENOMIC DNA]</scope>
</reference>
<dbReference type="SUPFAM" id="SSF74788">
    <property type="entry name" value="Cullin repeat-like"/>
    <property type="match status" value="1"/>
</dbReference>
<feature type="domain" description="Cullin neddylation" evidence="2">
    <location>
        <begin position="65"/>
        <end position="120"/>
    </location>
</feature>
<evidence type="ECO:0000256" key="1">
    <source>
        <dbReference type="ARBA" id="ARBA00006019"/>
    </source>
</evidence>
<dbReference type="AlphaFoldDB" id="A0AAV1XTJ7"/>
<dbReference type="EMBL" id="CAXHTB010000018">
    <property type="protein sequence ID" value="CAL0324862.1"/>
    <property type="molecule type" value="Genomic_DNA"/>
</dbReference>
<gene>
    <name evidence="3" type="ORF">LLUT_LOCUS25922</name>
</gene>
<dbReference type="InterPro" id="IPR036390">
    <property type="entry name" value="WH_DNA-bd_sf"/>
</dbReference>
<dbReference type="GO" id="GO:0006511">
    <property type="term" value="P:ubiquitin-dependent protein catabolic process"/>
    <property type="evidence" value="ECO:0007669"/>
    <property type="project" value="InterPro"/>
</dbReference>
<dbReference type="Proteomes" id="UP001497480">
    <property type="component" value="Unassembled WGS sequence"/>
</dbReference>
<evidence type="ECO:0000313" key="3">
    <source>
        <dbReference type="EMBL" id="CAL0324862.1"/>
    </source>
</evidence>
<dbReference type="InterPro" id="IPR045093">
    <property type="entry name" value="Cullin"/>
</dbReference>
<dbReference type="SMART" id="SM00884">
    <property type="entry name" value="Cullin_Nedd8"/>
    <property type="match status" value="1"/>
</dbReference>
<evidence type="ECO:0000259" key="2">
    <source>
        <dbReference type="SMART" id="SM00884"/>
    </source>
</evidence>
<organism evidence="3 4">
    <name type="scientific">Lupinus luteus</name>
    <name type="common">European yellow lupine</name>
    <dbReference type="NCBI Taxonomy" id="3873"/>
    <lineage>
        <taxon>Eukaryota</taxon>
        <taxon>Viridiplantae</taxon>
        <taxon>Streptophyta</taxon>
        <taxon>Embryophyta</taxon>
        <taxon>Tracheophyta</taxon>
        <taxon>Spermatophyta</taxon>
        <taxon>Magnoliopsida</taxon>
        <taxon>eudicotyledons</taxon>
        <taxon>Gunneridae</taxon>
        <taxon>Pentapetalae</taxon>
        <taxon>rosids</taxon>
        <taxon>fabids</taxon>
        <taxon>Fabales</taxon>
        <taxon>Fabaceae</taxon>
        <taxon>Papilionoideae</taxon>
        <taxon>50 kb inversion clade</taxon>
        <taxon>genistoids sensu lato</taxon>
        <taxon>core genistoids</taxon>
        <taxon>Genisteae</taxon>
        <taxon>Lupinus</taxon>
    </lineage>
</organism>
<comment type="caution">
    <text evidence="3">The sequence shown here is derived from an EMBL/GenBank/DDBJ whole genome shotgun (WGS) entry which is preliminary data.</text>
</comment>
<dbReference type="Pfam" id="PF00888">
    <property type="entry name" value="Cullin"/>
    <property type="match status" value="1"/>
</dbReference>
<accession>A0AAV1XTJ7</accession>
<sequence length="120" mass="13957">MFIALGFYSESFEKPFLESTSEFYAAESMKYMQQSDAPDYLKHVKMPKSRDAEDDDSFIFTDGFTAPLYRIKIDAAIVRIMKTRKLLSHTLLITELFNQLKFSIEPADLKKRIESLIGRE</sequence>
<dbReference type="InterPro" id="IPR036388">
    <property type="entry name" value="WH-like_DNA-bd_sf"/>
</dbReference>
<dbReference type="Pfam" id="PF10557">
    <property type="entry name" value="Cullin_Nedd8"/>
    <property type="match status" value="1"/>
</dbReference>
<proteinExistence type="inferred from homology"/>